<dbReference type="SUPFAM" id="SSF143100">
    <property type="entry name" value="TTHA1013/TTHA0281-like"/>
    <property type="match status" value="1"/>
</dbReference>
<dbReference type="Pfam" id="PF15919">
    <property type="entry name" value="HicB_lk_antitox"/>
    <property type="match status" value="1"/>
</dbReference>
<dbReference type="Gene3D" id="3.30.160.250">
    <property type="match status" value="1"/>
</dbReference>
<dbReference type="InterPro" id="IPR031807">
    <property type="entry name" value="HicB-like"/>
</dbReference>
<dbReference type="SUPFAM" id="SSF47598">
    <property type="entry name" value="Ribbon-helix-helix"/>
    <property type="match status" value="1"/>
</dbReference>
<dbReference type="Proteomes" id="UP001597349">
    <property type="component" value="Unassembled WGS sequence"/>
</dbReference>
<dbReference type="CDD" id="cd22231">
    <property type="entry name" value="RHH_NikR_HicB-like"/>
    <property type="match status" value="1"/>
</dbReference>
<comment type="caution">
    <text evidence="2">The sequence shown here is derived from an EMBL/GenBank/DDBJ whole genome shotgun (WGS) entry which is preliminary data.</text>
</comment>
<reference evidence="3" key="1">
    <citation type="journal article" date="2019" name="Int. J. Syst. Evol. Microbiol.">
        <title>The Global Catalogue of Microorganisms (GCM) 10K type strain sequencing project: providing services to taxonomists for standard genome sequencing and annotation.</title>
        <authorList>
            <consortium name="The Broad Institute Genomics Platform"/>
            <consortium name="The Broad Institute Genome Sequencing Center for Infectious Disease"/>
            <person name="Wu L."/>
            <person name="Ma J."/>
        </authorList>
    </citation>
    <scope>NUCLEOTIDE SEQUENCE [LARGE SCALE GENOMIC DNA]</scope>
    <source>
        <strain evidence="3">CGMCC 1.16226</strain>
    </source>
</reference>
<dbReference type="InterPro" id="IPR010985">
    <property type="entry name" value="Ribbon_hlx_hlx"/>
</dbReference>
<evidence type="ECO:0000313" key="2">
    <source>
        <dbReference type="EMBL" id="MFD2058801.1"/>
    </source>
</evidence>
<dbReference type="InterPro" id="IPR013321">
    <property type="entry name" value="Arc_rbn_hlx_hlx"/>
</dbReference>
<dbReference type="RefSeq" id="WP_379027236.1">
    <property type="nucleotide sequence ID" value="NZ_JBHUGY010000080.1"/>
</dbReference>
<dbReference type="Gene3D" id="1.10.1220.10">
    <property type="entry name" value="Met repressor-like"/>
    <property type="match status" value="1"/>
</dbReference>
<accession>A0ABW4WRL8</accession>
<feature type="domain" description="HicB-like antitoxin of toxin-antitoxin system" evidence="1">
    <location>
        <begin position="4"/>
        <end position="124"/>
    </location>
</feature>
<name>A0ABW4WRL8_9HYPH</name>
<dbReference type="InterPro" id="IPR035069">
    <property type="entry name" value="TTHA1013/TTHA0281-like"/>
</dbReference>
<keyword evidence="3" id="KW-1185">Reference proteome</keyword>
<evidence type="ECO:0000313" key="3">
    <source>
        <dbReference type="Proteomes" id="UP001597349"/>
    </source>
</evidence>
<gene>
    <name evidence="2" type="ORF">ACFSQT_38725</name>
</gene>
<sequence length="134" mass="14258">MKQYIGLIHKDAESDFGVSFPDFPGVVTAGKDLDDARVMAEEALAFHVEGLVGDGEAIPEPSSLAEVMASAVNRDGVAILVGVKTEVKKAVRVNVTLPDDVLQRIDAFAEAHGYTRSGFLAKAAEKAMQQQETA</sequence>
<dbReference type="EMBL" id="JBHUGY010000080">
    <property type="protein sequence ID" value="MFD2058801.1"/>
    <property type="molecule type" value="Genomic_DNA"/>
</dbReference>
<protein>
    <submittedName>
        <fullName evidence="2">Type II toxin-antitoxin system HicB family antitoxin</fullName>
    </submittedName>
</protein>
<evidence type="ECO:0000259" key="1">
    <source>
        <dbReference type="Pfam" id="PF15919"/>
    </source>
</evidence>
<proteinExistence type="predicted"/>
<organism evidence="2 3">
    <name type="scientific">Mesorhizobium calcicola</name>
    <dbReference type="NCBI Taxonomy" id="1300310"/>
    <lineage>
        <taxon>Bacteria</taxon>
        <taxon>Pseudomonadati</taxon>
        <taxon>Pseudomonadota</taxon>
        <taxon>Alphaproteobacteria</taxon>
        <taxon>Hyphomicrobiales</taxon>
        <taxon>Phyllobacteriaceae</taxon>
        <taxon>Mesorhizobium</taxon>
    </lineage>
</organism>